<proteinExistence type="predicted"/>
<evidence type="ECO:0000313" key="2">
    <source>
        <dbReference type="EMBL" id="ACO62691.1"/>
    </source>
</evidence>
<dbReference type="RefSeq" id="XP_002501433.1">
    <property type="nucleotide sequence ID" value="XM_002501387.1"/>
</dbReference>
<protein>
    <submittedName>
        <fullName evidence="2">Uncharacterized protein</fullName>
    </submittedName>
</protein>
<dbReference type="OrthoDB" id="498669at2759"/>
<sequence>MSSAIIRVGHEAAAARAVRASAASSSSSGAMRNGTAAAARVAAKNARGRRGNAHVARVARPREEPGAISEEEAQYREMLRVTKEWMAYDPDELPENYPAPWETHVKNLMENGPWPCWDPEMDESDFEDPPEFIPFKETPGPYSRFDDNAKIFKAEQRKERAELTRQKQAELRKRPHMSMDEDIRLKNIPSCDETGWTHKKILNLINYPDDVAAKMEEHSVHIYDPRWPIDNSWIPPPEPDTWTFLKEIGRGTDEPEEDVKLRARIAAKNGIIQRFDDEEEADAFEYLAGASEEKLQRAVDIGEEDQDDDDGFRTPGRITDD</sequence>
<evidence type="ECO:0000313" key="3">
    <source>
        <dbReference type="Proteomes" id="UP000002009"/>
    </source>
</evidence>
<dbReference type="KEGG" id="mis:MICPUN_57968"/>
<keyword evidence="3" id="KW-1185">Reference proteome</keyword>
<dbReference type="OMA" id="ESAWTHE"/>
<organism evidence="2 3">
    <name type="scientific">Micromonas commoda (strain RCC299 / NOUM17 / CCMP2709)</name>
    <name type="common">Picoplanktonic green alga</name>
    <dbReference type="NCBI Taxonomy" id="296587"/>
    <lineage>
        <taxon>Eukaryota</taxon>
        <taxon>Viridiplantae</taxon>
        <taxon>Chlorophyta</taxon>
        <taxon>Mamiellophyceae</taxon>
        <taxon>Mamiellales</taxon>
        <taxon>Mamiellaceae</taxon>
        <taxon>Micromonas</taxon>
    </lineage>
</organism>
<evidence type="ECO:0000256" key="1">
    <source>
        <dbReference type="SAM" id="MobiDB-lite"/>
    </source>
</evidence>
<dbReference type="GeneID" id="8243108"/>
<feature type="region of interest" description="Disordered" evidence="1">
    <location>
        <begin position="19"/>
        <end position="66"/>
    </location>
</feature>
<feature type="compositionally biased region" description="Low complexity" evidence="1">
    <location>
        <begin position="19"/>
        <end position="45"/>
    </location>
</feature>
<reference evidence="2 3" key="1">
    <citation type="journal article" date="2009" name="Science">
        <title>Green evolution and dynamic adaptations revealed by genomes of the marine picoeukaryotes Micromonas.</title>
        <authorList>
            <person name="Worden A.Z."/>
            <person name="Lee J.H."/>
            <person name="Mock T."/>
            <person name="Rouze P."/>
            <person name="Simmons M.P."/>
            <person name="Aerts A.L."/>
            <person name="Allen A.E."/>
            <person name="Cuvelier M.L."/>
            <person name="Derelle E."/>
            <person name="Everett M.V."/>
            <person name="Foulon E."/>
            <person name="Grimwood J."/>
            <person name="Gundlach H."/>
            <person name="Henrissat B."/>
            <person name="Napoli C."/>
            <person name="McDonald S.M."/>
            <person name="Parker M.S."/>
            <person name="Rombauts S."/>
            <person name="Salamov A."/>
            <person name="Von Dassow P."/>
            <person name="Badger J.H."/>
            <person name="Coutinho P.M."/>
            <person name="Demir E."/>
            <person name="Dubchak I."/>
            <person name="Gentemann C."/>
            <person name="Eikrem W."/>
            <person name="Gready J.E."/>
            <person name="John U."/>
            <person name="Lanier W."/>
            <person name="Lindquist E.A."/>
            <person name="Lucas S."/>
            <person name="Mayer K.F."/>
            <person name="Moreau H."/>
            <person name="Not F."/>
            <person name="Otillar R."/>
            <person name="Panaud O."/>
            <person name="Pangilinan J."/>
            <person name="Paulsen I."/>
            <person name="Piegu B."/>
            <person name="Poliakov A."/>
            <person name="Robbens S."/>
            <person name="Schmutz J."/>
            <person name="Toulza E."/>
            <person name="Wyss T."/>
            <person name="Zelensky A."/>
            <person name="Zhou K."/>
            <person name="Armbrust E.V."/>
            <person name="Bhattacharya D."/>
            <person name="Goodenough U.W."/>
            <person name="Van de Peer Y."/>
            <person name="Grigoriev I.V."/>
        </authorList>
    </citation>
    <scope>NUCLEOTIDE SEQUENCE [LARGE SCALE GENOMIC DNA]</scope>
    <source>
        <strain evidence="3">RCC299 / NOUM17</strain>
    </source>
</reference>
<dbReference type="AlphaFoldDB" id="C1E4A6"/>
<dbReference type="InParanoid" id="C1E4A6"/>
<dbReference type="Proteomes" id="UP000002009">
    <property type="component" value="Chromosome 4"/>
</dbReference>
<gene>
    <name evidence="2" type="ORF">MICPUN_57968</name>
</gene>
<accession>C1E4A6</accession>
<feature type="region of interest" description="Disordered" evidence="1">
    <location>
        <begin position="298"/>
        <end position="321"/>
    </location>
</feature>
<dbReference type="EMBL" id="CP001325">
    <property type="protein sequence ID" value="ACO62691.1"/>
    <property type="molecule type" value="Genomic_DNA"/>
</dbReference>
<name>C1E4A6_MICCC</name>
<feature type="compositionally biased region" description="Acidic residues" evidence="1">
    <location>
        <begin position="301"/>
        <end position="310"/>
    </location>
</feature>